<keyword evidence="3" id="KW-0997">Cell inner membrane</keyword>
<feature type="transmembrane region" description="Helical" evidence="7">
    <location>
        <begin position="312"/>
        <end position="342"/>
    </location>
</feature>
<protein>
    <submittedName>
        <fullName evidence="9">Putative C4-dicarboxylate transporter, large subunit</fullName>
    </submittedName>
</protein>
<keyword evidence="6 7" id="KW-0472">Membrane</keyword>
<dbReference type="InterPro" id="IPR010656">
    <property type="entry name" value="DctM"/>
</dbReference>
<proteinExistence type="predicted"/>
<feature type="transmembrane region" description="Helical" evidence="7">
    <location>
        <begin position="168"/>
        <end position="189"/>
    </location>
</feature>
<dbReference type="AlphaFoldDB" id="A0A445N2K8"/>
<dbReference type="PANTHER" id="PTHR33362">
    <property type="entry name" value="SIALIC ACID TRAP TRANSPORTER PERMEASE PROTEIN SIAT-RELATED"/>
    <property type="match status" value="1"/>
</dbReference>
<feature type="transmembrane region" description="Helical" evidence="7">
    <location>
        <begin position="83"/>
        <end position="102"/>
    </location>
</feature>
<evidence type="ECO:0000256" key="6">
    <source>
        <dbReference type="ARBA" id="ARBA00023136"/>
    </source>
</evidence>
<sequence length="428" mass="46443">MILITVILIIILMVMGLPLFAGILAVTLIGLHVSGVDFMAIPIEILRLANAPVLLAVPLFTFAGYLMAEGGTSKRLVRFSRSLFGWIPGGLGIVALVTSAFFTAITGATGVTIIALGGLLLPALLAEKYENNFSLGLVTTSGSIGLHFPPSLPIIFYGFVSGVSIEKLFMAGLLPGAVIVFVLCLYSMYMGSRWRLKRPPFSSREFFPALKEAAWELPIPVLIIAGIYSGFSTATEAAALTVVYVLFVKIFVFRELNIKNDVPRVMRDSAKMVGSIMIILGAALGFTNYLVDALIPLKILKLMEGMISSKIVFLLVLNVFLIIVGCMMDIFSAILVVVPLIIPLASRFGVEPLHLGIVFLTNLAIGYNTPPVGLSLFISSSRFNQPVTRIYRATLPFLILLLLTLLLITYWPNLSLFLPRLLGKMTLA</sequence>
<evidence type="ECO:0000256" key="2">
    <source>
        <dbReference type="ARBA" id="ARBA00022475"/>
    </source>
</evidence>
<dbReference type="InterPro" id="IPR004681">
    <property type="entry name" value="TRAP_DctM"/>
</dbReference>
<gene>
    <name evidence="9" type="ORF">PITCH_A780046</name>
</gene>
<feature type="transmembrane region" description="Helical" evidence="7">
    <location>
        <begin position="108"/>
        <end position="126"/>
    </location>
</feature>
<reference evidence="9" key="1">
    <citation type="submission" date="2018-01" db="EMBL/GenBank/DDBJ databases">
        <authorList>
            <person name="Regsiter A."/>
            <person name="William W."/>
        </authorList>
    </citation>
    <scope>NUCLEOTIDE SEQUENCE</scope>
    <source>
        <strain evidence="9">TRIP AH-1</strain>
    </source>
</reference>
<evidence type="ECO:0000256" key="1">
    <source>
        <dbReference type="ARBA" id="ARBA00004429"/>
    </source>
</evidence>
<keyword evidence="4 7" id="KW-0812">Transmembrane</keyword>
<feature type="domain" description="TRAP C4-dicarboxylate transport system permease DctM subunit" evidence="8">
    <location>
        <begin position="7"/>
        <end position="414"/>
    </location>
</feature>
<name>A0A445N2K8_9BACT</name>
<evidence type="ECO:0000256" key="7">
    <source>
        <dbReference type="SAM" id="Phobius"/>
    </source>
</evidence>
<feature type="transmembrane region" description="Helical" evidence="7">
    <location>
        <begin position="7"/>
        <end position="31"/>
    </location>
</feature>
<dbReference type="NCBIfam" id="TIGR00786">
    <property type="entry name" value="dctM"/>
    <property type="match status" value="1"/>
</dbReference>
<evidence type="ECO:0000259" key="8">
    <source>
        <dbReference type="Pfam" id="PF06808"/>
    </source>
</evidence>
<keyword evidence="5 7" id="KW-1133">Transmembrane helix</keyword>
<dbReference type="GO" id="GO:0005886">
    <property type="term" value="C:plasma membrane"/>
    <property type="evidence" value="ECO:0007669"/>
    <property type="project" value="UniProtKB-SubCell"/>
</dbReference>
<dbReference type="Pfam" id="PF06808">
    <property type="entry name" value="DctM"/>
    <property type="match status" value="1"/>
</dbReference>
<dbReference type="PANTHER" id="PTHR33362:SF5">
    <property type="entry name" value="C4-DICARBOXYLATE TRAP TRANSPORTER LARGE PERMEASE PROTEIN DCTM"/>
    <property type="match status" value="1"/>
</dbReference>
<accession>A0A445N2K8</accession>
<feature type="transmembrane region" description="Helical" evidence="7">
    <location>
        <begin position="51"/>
        <end position="71"/>
    </location>
</feature>
<feature type="transmembrane region" description="Helical" evidence="7">
    <location>
        <begin position="272"/>
        <end position="291"/>
    </location>
</feature>
<dbReference type="EMBL" id="OJIN01000223">
    <property type="protein sequence ID" value="SPD75916.1"/>
    <property type="molecule type" value="Genomic_DNA"/>
</dbReference>
<keyword evidence="2" id="KW-1003">Cell membrane</keyword>
<dbReference type="GO" id="GO:0022857">
    <property type="term" value="F:transmembrane transporter activity"/>
    <property type="evidence" value="ECO:0007669"/>
    <property type="project" value="TreeGrafter"/>
</dbReference>
<feature type="transmembrane region" description="Helical" evidence="7">
    <location>
        <begin position="354"/>
        <end position="378"/>
    </location>
</feature>
<feature type="transmembrane region" description="Helical" evidence="7">
    <location>
        <begin position="133"/>
        <end position="156"/>
    </location>
</feature>
<dbReference type="PIRSF" id="PIRSF006066">
    <property type="entry name" value="HI0050"/>
    <property type="match status" value="1"/>
</dbReference>
<feature type="transmembrane region" description="Helical" evidence="7">
    <location>
        <begin position="221"/>
        <end position="252"/>
    </location>
</feature>
<comment type="subcellular location">
    <subcellularLocation>
        <location evidence="1">Cell inner membrane</location>
        <topology evidence="1">Multi-pass membrane protein</topology>
    </subcellularLocation>
</comment>
<evidence type="ECO:0000256" key="4">
    <source>
        <dbReference type="ARBA" id="ARBA00022692"/>
    </source>
</evidence>
<evidence type="ECO:0000256" key="5">
    <source>
        <dbReference type="ARBA" id="ARBA00022989"/>
    </source>
</evidence>
<evidence type="ECO:0000313" key="9">
    <source>
        <dbReference type="EMBL" id="SPD75916.1"/>
    </source>
</evidence>
<evidence type="ECO:0000256" key="3">
    <source>
        <dbReference type="ARBA" id="ARBA00022519"/>
    </source>
</evidence>
<organism evidence="9">
    <name type="scientific">uncultured Desulfobacterium sp</name>
    <dbReference type="NCBI Taxonomy" id="201089"/>
    <lineage>
        <taxon>Bacteria</taxon>
        <taxon>Pseudomonadati</taxon>
        <taxon>Thermodesulfobacteriota</taxon>
        <taxon>Desulfobacteria</taxon>
        <taxon>Desulfobacterales</taxon>
        <taxon>Desulfobacteriaceae</taxon>
        <taxon>Desulfobacterium</taxon>
        <taxon>environmental samples</taxon>
    </lineage>
</organism>
<feature type="transmembrane region" description="Helical" evidence="7">
    <location>
        <begin position="390"/>
        <end position="411"/>
    </location>
</feature>